<dbReference type="InterPro" id="IPR020992">
    <property type="entry name" value="Tail_Prtase_C"/>
</dbReference>
<dbReference type="InterPro" id="IPR001478">
    <property type="entry name" value="PDZ"/>
</dbReference>
<sequence>MKKSTLSNFLHTVAKPAKIFRNHSAQTLASIFIMMLSITFSIPSASADGKVAFSFENGLPGIESLEKMTFTREDSILCKSIVHALERYHYSNLEFNDELSSRILDQYLNTLDPSKSLFTKSEINEFEKVRYWLDNTLEKGELTPGYAIFNIYLERSFIRLTHILNSIEKWETLFDFNAEEEIILDRTDLPWPENLEELKKIWDSELKNTILSLKLDGESNEDITNLLSKRYKSRLNRLLQTDTADTFKIYINSVAMTFDPHTQFFPPRMSEDFDIQMSLSLEGIGAVLQSEYEYTKVVSLVPAGPADKSGQLMPGDKIIGVGQGVQGPFQDTVGWRIDEVVNLIRGPKDTMVRLRVIPAAQKGVQNARTVSIKRDKVKLEEQAASKEIVTINRNGRTLRVGTITIPTFYLDFKGMQEGSTDYKSTTRDVMNLLNDLKNEKIDGLIIDLRDNGGGALQEVNQLTGLFIKSGPTVQIRSRNGYMSRLEDPDPVIYYRGPLMVMINRMSASASEIFAGAIKDYHRGIIVGTRTFGKGTVQALQPIEDGQLKLTTSKFYRVSGESTQNLGVLPDIEFPSIYNSDETGESSLDGALPWDKSIKANYNSYKSMTPLITALKQKHTKRVDNQPGFTYLKKRFELSKELYTLKTLPLNIEKRKAYKERMNSMELEIENHLRVSKGLEPVSSIEEIHQDDEETEELSDNSQKNTSSKKKDKDDILLDEAREMMADLITESEAKRYRW</sequence>
<dbReference type="GO" id="GO:0030288">
    <property type="term" value="C:outer membrane-bounded periplasmic space"/>
    <property type="evidence" value="ECO:0007669"/>
    <property type="project" value="TreeGrafter"/>
</dbReference>
<evidence type="ECO:0000256" key="2">
    <source>
        <dbReference type="ARBA" id="ARBA00022670"/>
    </source>
</evidence>
<dbReference type="PROSITE" id="PS50106">
    <property type="entry name" value="PDZ"/>
    <property type="match status" value="1"/>
</dbReference>
<dbReference type="EC" id="3.4.21.102" evidence="8"/>
<dbReference type="Gene3D" id="3.90.226.10">
    <property type="entry name" value="2-enoyl-CoA Hydratase, Chain A, domain 1"/>
    <property type="match status" value="1"/>
</dbReference>
<dbReference type="AlphaFoldDB" id="A0A1W1H6B2"/>
<evidence type="ECO:0000313" key="9">
    <source>
        <dbReference type="Proteomes" id="UP000191931"/>
    </source>
</evidence>
<dbReference type="SUPFAM" id="SSF52096">
    <property type="entry name" value="ClpP/crotonase"/>
    <property type="match status" value="1"/>
</dbReference>
<dbReference type="CDD" id="cd06782">
    <property type="entry name" value="cpPDZ_CPP-like"/>
    <property type="match status" value="1"/>
</dbReference>
<proteinExistence type="inferred from homology"/>
<gene>
    <name evidence="8" type="primary">prc</name>
    <name evidence="8" type="ORF">MTBBW1_120046</name>
</gene>
<dbReference type="SUPFAM" id="SSF50156">
    <property type="entry name" value="PDZ domain-like"/>
    <property type="match status" value="1"/>
</dbReference>
<reference evidence="8 9" key="1">
    <citation type="submission" date="2017-03" db="EMBL/GenBank/DDBJ databases">
        <authorList>
            <person name="Afonso C.L."/>
            <person name="Miller P.J."/>
            <person name="Scott M.A."/>
            <person name="Spackman E."/>
            <person name="Goraichik I."/>
            <person name="Dimitrov K.M."/>
            <person name="Suarez D.L."/>
            <person name="Swayne D.E."/>
        </authorList>
    </citation>
    <scope>NUCLEOTIDE SEQUENCE [LARGE SCALE GENOMIC DNA]</scope>
    <source>
        <strain evidence="8">PRJEB14757</strain>
    </source>
</reference>
<feature type="domain" description="PDZ" evidence="7">
    <location>
        <begin position="274"/>
        <end position="345"/>
    </location>
</feature>
<comment type="similarity">
    <text evidence="1 5">Belongs to the peptidase S41A family.</text>
</comment>
<evidence type="ECO:0000256" key="1">
    <source>
        <dbReference type="ARBA" id="ARBA00009179"/>
    </source>
</evidence>
<dbReference type="InterPro" id="IPR004447">
    <property type="entry name" value="Peptidase_S41A"/>
</dbReference>
<dbReference type="PANTHER" id="PTHR32060">
    <property type="entry name" value="TAIL-SPECIFIC PROTEASE"/>
    <property type="match status" value="1"/>
</dbReference>
<dbReference type="GO" id="GO:0004252">
    <property type="term" value="F:serine-type endopeptidase activity"/>
    <property type="evidence" value="ECO:0007669"/>
    <property type="project" value="UniProtKB-EC"/>
</dbReference>
<dbReference type="Proteomes" id="UP000191931">
    <property type="component" value="Unassembled WGS sequence"/>
</dbReference>
<dbReference type="Gene3D" id="2.30.42.10">
    <property type="match status" value="1"/>
</dbReference>
<evidence type="ECO:0000256" key="6">
    <source>
        <dbReference type="SAM" id="MobiDB-lite"/>
    </source>
</evidence>
<dbReference type="GO" id="GO:0007165">
    <property type="term" value="P:signal transduction"/>
    <property type="evidence" value="ECO:0007669"/>
    <property type="project" value="TreeGrafter"/>
</dbReference>
<dbReference type="InterPro" id="IPR040573">
    <property type="entry name" value="TSP_N"/>
</dbReference>
<feature type="region of interest" description="Disordered" evidence="6">
    <location>
        <begin position="688"/>
        <end position="715"/>
    </location>
</feature>
<dbReference type="CDD" id="cd07560">
    <property type="entry name" value="Peptidase_S41_CPP"/>
    <property type="match status" value="1"/>
</dbReference>
<dbReference type="OrthoDB" id="9812068at2"/>
<evidence type="ECO:0000256" key="4">
    <source>
        <dbReference type="ARBA" id="ARBA00022825"/>
    </source>
</evidence>
<keyword evidence="3 5" id="KW-0378">Hydrolase</keyword>
<dbReference type="Pfam" id="PF00595">
    <property type="entry name" value="PDZ"/>
    <property type="match status" value="1"/>
</dbReference>
<organism evidence="8 9">
    <name type="scientific">Desulfamplus magnetovallimortis</name>
    <dbReference type="NCBI Taxonomy" id="1246637"/>
    <lineage>
        <taxon>Bacteria</taxon>
        <taxon>Pseudomonadati</taxon>
        <taxon>Thermodesulfobacteriota</taxon>
        <taxon>Desulfobacteria</taxon>
        <taxon>Desulfobacterales</taxon>
        <taxon>Desulfobacteraceae</taxon>
        <taxon>Desulfamplus</taxon>
    </lineage>
</organism>
<dbReference type="Pfam" id="PF11818">
    <property type="entry name" value="DUF3340"/>
    <property type="match status" value="1"/>
</dbReference>
<evidence type="ECO:0000313" key="8">
    <source>
        <dbReference type="EMBL" id="SLM27925.1"/>
    </source>
</evidence>
<dbReference type="STRING" id="1246637.MTBBW1_120046"/>
<dbReference type="Pfam" id="PF03572">
    <property type="entry name" value="Peptidase_S41"/>
    <property type="match status" value="1"/>
</dbReference>
<dbReference type="NCBIfam" id="TIGR00225">
    <property type="entry name" value="prc"/>
    <property type="match status" value="1"/>
</dbReference>
<dbReference type="FunFam" id="3.90.226.10:FF:000090">
    <property type="entry name" value="Tail-specific protease"/>
    <property type="match status" value="1"/>
</dbReference>
<dbReference type="RefSeq" id="WP_080798891.1">
    <property type="nucleotide sequence ID" value="NZ_LT828540.1"/>
</dbReference>
<dbReference type="Pfam" id="PF17804">
    <property type="entry name" value="TSP_NTD"/>
    <property type="match status" value="1"/>
</dbReference>
<dbReference type="GO" id="GO:0006508">
    <property type="term" value="P:proteolysis"/>
    <property type="evidence" value="ECO:0007669"/>
    <property type="project" value="UniProtKB-KW"/>
</dbReference>
<dbReference type="InterPro" id="IPR029045">
    <property type="entry name" value="ClpP/crotonase-like_dom_sf"/>
</dbReference>
<dbReference type="InterPro" id="IPR036034">
    <property type="entry name" value="PDZ_sf"/>
</dbReference>
<feature type="compositionally biased region" description="Acidic residues" evidence="6">
    <location>
        <begin position="688"/>
        <end position="698"/>
    </location>
</feature>
<keyword evidence="4 5" id="KW-0720">Serine protease</keyword>
<dbReference type="SMART" id="SM00245">
    <property type="entry name" value="TSPc"/>
    <property type="match status" value="1"/>
</dbReference>
<evidence type="ECO:0000256" key="3">
    <source>
        <dbReference type="ARBA" id="ARBA00022801"/>
    </source>
</evidence>
<accession>A0A1W1H6B2</accession>
<dbReference type="EMBL" id="FWEV01000024">
    <property type="protein sequence ID" value="SLM27925.1"/>
    <property type="molecule type" value="Genomic_DNA"/>
</dbReference>
<evidence type="ECO:0000259" key="7">
    <source>
        <dbReference type="PROSITE" id="PS50106"/>
    </source>
</evidence>
<dbReference type="SMART" id="SM00228">
    <property type="entry name" value="PDZ"/>
    <property type="match status" value="1"/>
</dbReference>
<dbReference type="PANTHER" id="PTHR32060:SF22">
    <property type="entry name" value="CARBOXYL-TERMINAL-PROCESSING PEPTIDASE 3, CHLOROPLASTIC"/>
    <property type="match status" value="1"/>
</dbReference>
<keyword evidence="2 5" id="KW-0645">Protease</keyword>
<dbReference type="InterPro" id="IPR005151">
    <property type="entry name" value="Tail-specific_protease"/>
</dbReference>
<evidence type="ECO:0000256" key="5">
    <source>
        <dbReference type="RuleBase" id="RU004404"/>
    </source>
</evidence>
<keyword evidence="9" id="KW-1185">Reference proteome</keyword>
<protein>
    <submittedName>
        <fullName evidence="8">Prc</fullName>
        <ecNumber evidence="8">3.4.21.102</ecNumber>
    </submittedName>
</protein>
<dbReference type="Gene3D" id="3.30.750.44">
    <property type="match status" value="1"/>
</dbReference>
<name>A0A1W1H6B2_9BACT</name>